<gene>
    <name evidence="3" type="ORF">AFK24_07280</name>
</gene>
<dbReference type="InterPro" id="IPR054280">
    <property type="entry name" value="DUF7014"/>
</dbReference>
<comment type="caution">
    <text evidence="3">The sequence shown here is derived from an EMBL/GenBank/DDBJ whole genome shotgun (WGS) entry which is preliminary data.</text>
</comment>
<feature type="domain" description="DUF7014" evidence="2">
    <location>
        <begin position="184"/>
        <end position="307"/>
    </location>
</feature>
<dbReference type="Pfam" id="PF18863">
    <property type="entry name" value="AbiJ_NTD4"/>
    <property type="match status" value="1"/>
</dbReference>
<evidence type="ECO:0000259" key="2">
    <source>
        <dbReference type="Pfam" id="PF22809"/>
    </source>
</evidence>
<dbReference type="EMBL" id="LGSI01000025">
    <property type="protein sequence ID" value="OCR25752.1"/>
    <property type="molecule type" value="Genomic_DNA"/>
</dbReference>
<protein>
    <recommendedName>
        <fullName evidence="5">Abortive infection protein-like C-terminal domain-containing protein</fullName>
    </recommendedName>
</protein>
<dbReference type="OrthoDB" id="8113776at2"/>
<dbReference type="AlphaFoldDB" id="A0A1C7Z6S7"/>
<evidence type="ECO:0000313" key="4">
    <source>
        <dbReference type="Proteomes" id="UP000093104"/>
    </source>
</evidence>
<sequence length="312" mass="35199">MIIDLYSKRQKRLRGEEVDVYTYEDLSESFRVQVSYMIKDLLGDRDKYHQLSEQVQEAYELISDLLRREYGVHNLGESYGGYSHRDPFDELHTFILKEPDTERCLDMVELSCRLGEIQGRKQAYRGMSRASEHIDDCLAELNGRFKAAGYGFEFTNNNIMRIDSELIHSEVVKPAIHFLNVPGFEGAKQEFFGAYEHYRHGNYKEALVDAAKSFESTMKVILKKHGGYKDSDTASKLVLACASQGLIESYHENHLTALVNVLSGGIPTIRNRNAGHGQGADVKKVAPEIVAYGLHLTAAAIVMLASLEAKRA</sequence>
<reference evidence="3 4" key="1">
    <citation type="submission" date="2015-07" db="EMBL/GenBank/DDBJ databases">
        <title>Draft genome sequence of a diazotrophic, plant growth-promoting rhizobacterium of the Pseudomonas syringae complex.</title>
        <authorList>
            <person name="Patten C.L."/>
            <person name="Jeong H."/>
        </authorList>
    </citation>
    <scope>NUCLEOTIDE SEQUENCE [LARGE SCALE GENOMIC DNA]</scope>
    <source>
        <strain evidence="3 4">GR12-2</strain>
    </source>
</reference>
<name>A0A1C7Z6S7_PSESX</name>
<evidence type="ECO:0008006" key="5">
    <source>
        <dbReference type="Google" id="ProtNLM"/>
    </source>
</evidence>
<dbReference type="Pfam" id="PF22809">
    <property type="entry name" value="DUF7014"/>
    <property type="match status" value="1"/>
</dbReference>
<organism evidence="3 4">
    <name type="scientific">Pseudomonas syringae</name>
    <dbReference type="NCBI Taxonomy" id="317"/>
    <lineage>
        <taxon>Bacteria</taxon>
        <taxon>Pseudomonadati</taxon>
        <taxon>Pseudomonadota</taxon>
        <taxon>Gammaproteobacteria</taxon>
        <taxon>Pseudomonadales</taxon>
        <taxon>Pseudomonadaceae</taxon>
        <taxon>Pseudomonas</taxon>
    </lineage>
</organism>
<evidence type="ECO:0000313" key="3">
    <source>
        <dbReference type="EMBL" id="OCR25752.1"/>
    </source>
</evidence>
<proteinExistence type="predicted"/>
<feature type="domain" description="HEPN AbiJ-N-terminal" evidence="1">
    <location>
        <begin position="4"/>
        <end position="174"/>
    </location>
</feature>
<dbReference type="InterPro" id="IPR049503">
    <property type="entry name" value="AbiJ_NTD4"/>
</dbReference>
<accession>A0A1C7Z6S7</accession>
<evidence type="ECO:0000259" key="1">
    <source>
        <dbReference type="Pfam" id="PF18863"/>
    </source>
</evidence>
<dbReference type="PATRIC" id="fig|317.243.peg.2452"/>
<dbReference type="RefSeq" id="WP_065832620.1">
    <property type="nucleotide sequence ID" value="NZ_LGSI01000025.1"/>
</dbReference>
<dbReference type="NCBIfam" id="NF046078">
    <property type="entry name" value="STM4504_CBY0614"/>
    <property type="match status" value="1"/>
</dbReference>
<dbReference type="Proteomes" id="UP000093104">
    <property type="component" value="Unassembled WGS sequence"/>
</dbReference>